<sequence>MWRQAVSELRLHPGRFVATLIAIAISVGFIAAISVFVNSEQSALGKASSLPLANADLYISTQGAEVPDLADTISAVEGVRGVHQVPYAQPLILNNGDRSTLSQLYAVPPEDLQWSELVDGRWPATNREIVLSRAGLDALAANVGDSLSPDNSGENSLTVVGATDDPKSLWSAIGYVQVGEDWSTGEYAVLLDDGASTVDALAAVSASARELDPQVTVTTAADQRQKALDHLTNDFDVFKYLLQTFGVVALLVGMITIANTFTILVAQRRRQVGLLRAVGASPGQVMGRVIVESFLLGVIGSLLGIALGFGVALIGGSITGSLHWGLDVAWGELALAFAAGVAATMISAIAPAVVASRVKPLEALQVVPTAAQARRAGLVRIILVALAGVIGALLFVMSRVNTDLSVLWAVGSGAFLTVAVLGAAPFFVPPLLRLLGAAFGRTGPTARLAFTNAARNPKRAAATATALMLAVGLIVTLQVALATARTSGSESIYATYPVDFSVSFRDEVPADLIDRLEGMDGVAGVRKVPSKLTEEGVVVFDQNGLLRELGKRIPEDAAPRDGEILVAPDSMIAQGRDSVTLPGTSGDLTLKVRTGDGLRYDQASVSTETFGLLGGDAVEREIWITLQDRGDVTAINQVVKVLETVPDADFGMSGAGAILVLNQVLDVMLIVLTGLLGVAVVIALVGVSNTLGLSVIERQRESALLRALGMQRSGLRWMLLVEALALVGVGVLVGLVAGMFFGWLGVSSALLMIPGENVELHFSIDGLYTAGLIGVCLVAAVLASLLPGQKAASAPPTEALAAE</sequence>
<comment type="subcellular location">
    <subcellularLocation>
        <location evidence="1">Cell membrane</location>
        <topology evidence="1">Multi-pass membrane protein</topology>
    </subcellularLocation>
</comment>
<accession>A0ABP9EWG2</accession>
<organism evidence="10 11">
    <name type="scientific">Tessaracoccus lubricantis</name>
    <dbReference type="NCBI Taxonomy" id="545543"/>
    <lineage>
        <taxon>Bacteria</taxon>
        <taxon>Bacillati</taxon>
        <taxon>Actinomycetota</taxon>
        <taxon>Actinomycetes</taxon>
        <taxon>Propionibacteriales</taxon>
        <taxon>Propionibacteriaceae</taxon>
        <taxon>Tessaracoccus</taxon>
    </lineage>
</organism>
<feature type="domain" description="ABC3 transporter permease C-terminal" evidence="8">
    <location>
        <begin position="676"/>
        <end position="796"/>
    </location>
</feature>
<comment type="similarity">
    <text evidence="6">Belongs to the ABC-4 integral membrane protein family.</text>
</comment>
<feature type="transmembrane region" description="Helical" evidence="7">
    <location>
        <begin position="766"/>
        <end position="786"/>
    </location>
</feature>
<dbReference type="EMBL" id="BAABLV010000005">
    <property type="protein sequence ID" value="GAA4889085.1"/>
    <property type="molecule type" value="Genomic_DNA"/>
</dbReference>
<feature type="transmembrane region" description="Helical" evidence="7">
    <location>
        <begin position="294"/>
        <end position="314"/>
    </location>
</feature>
<proteinExistence type="inferred from homology"/>
<dbReference type="Pfam" id="PF02687">
    <property type="entry name" value="FtsX"/>
    <property type="match status" value="2"/>
</dbReference>
<dbReference type="InterPro" id="IPR003838">
    <property type="entry name" value="ABC3_permease_C"/>
</dbReference>
<feature type="transmembrane region" description="Helical" evidence="7">
    <location>
        <begin position="406"/>
        <end position="428"/>
    </location>
</feature>
<evidence type="ECO:0000313" key="10">
    <source>
        <dbReference type="EMBL" id="GAA4889085.1"/>
    </source>
</evidence>
<gene>
    <name evidence="10" type="ORF">GCM10025789_01780</name>
</gene>
<feature type="transmembrane region" description="Helical" evidence="7">
    <location>
        <begin position="667"/>
        <end position="696"/>
    </location>
</feature>
<dbReference type="RefSeq" id="WP_345577595.1">
    <property type="nucleotide sequence ID" value="NZ_BAABLV010000005.1"/>
</dbReference>
<keyword evidence="3 7" id="KW-0812">Transmembrane</keyword>
<evidence type="ECO:0000256" key="5">
    <source>
        <dbReference type="ARBA" id="ARBA00023136"/>
    </source>
</evidence>
<dbReference type="Proteomes" id="UP001501521">
    <property type="component" value="Unassembled WGS sequence"/>
</dbReference>
<keyword evidence="2" id="KW-1003">Cell membrane</keyword>
<feature type="transmembrane region" description="Helical" evidence="7">
    <location>
        <begin position="377"/>
        <end position="400"/>
    </location>
</feature>
<feature type="transmembrane region" description="Helical" evidence="7">
    <location>
        <begin position="16"/>
        <end position="37"/>
    </location>
</feature>
<dbReference type="InterPro" id="IPR025857">
    <property type="entry name" value="MacB_PCD"/>
</dbReference>
<name>A0ABP9EWG2_9ACTN</name>
<evidence type="ECO:0000313" key="11">
    <source>
        <dbReference type="Proteomes" id="UP001501521"/>
    </source>
</evidence>
<evidence type="ECO:0000259" key="8">
    <source>
        <dbReference type="Pfam" id="PF02687"/>
    </source>
</evidence>
<dbReference type="PANTHER" id="PTHR30572">
    <property type="entry name" value="MEMBRANE COMPONENT OF TRANSPORTER-RELATED"/>
    <property type="match status" value="1"/>
</dbReference>
<evidence type="ECO:0000256" key="6">
    <source>
        <dbReference type="ARBA" id="ARBA00038076"/>
    </source>
</evidence>
<reference evidence="11" key="1">
    <citation type="journal article" date="2019" name="Int. J. Syst. Evol. Microbiol.">
        <title>The Global Catalogue of Microorganisms (GCM) 10K type strain sequencing project: providing services to taxonomists for standard genome sequencing and annotation.</title>
        <authorList>
            <consortium name="The Broad Institute Genomics Platform"/>
            <consortium name="The Broad Institute Genome Sequencing Center for Infectious Disease"/>
            <person name="Wu L."/>
            <person name="Ma J."/>
        </authorList>
    </citation>
    <scope>NUCLEOTIDE SEQUENCE [LARGE SCALE GENOMIC DNA]</scope>
    <source>
        <strain evidence="11">JCM 19125</strain>
    </source>
</reference>
<feature type="domain" description="MacB-like periplasmic core" evidence="9">
    <location>
        <begin position="17"/>
        <end position="205"/>
    </location>
</feature>
<evidence type="ECO:0000256" key="3">
    <source>
        <dbReference type="ARBA" id="ARBA00022692"/>
    </source>
</evidence>
<feature type="transmembrane region" description="Helical" evidence="7">
    <location>
        <begin position="240"/>
        <end position="266"/>
    </location>
</feature>
<evidence type="ECO:0000259" key="9">
    <source>
        <dbReference type="Pfam" id="PF12704"/>
    </source>
</evidence>
<feature type="transmembrane region" description="Helical" evidence="7">
    <location>
        <begin position="460"/>
        <end position="481"/>
    </location>
</feature>
<evidence type="ECO:0000256" key="4">
    <source>
        <dbReference type="ARBA" id="ARBA00022989"/>
    </source>
</evidence>
<evidence type="ECO:0000256" key="2">
    <source>
        <dbReference type="ARBA" id="ARBA00022475"/>
    </source>
</evidence>
<keyword evidence="11" id="KW-1185">Reference proteome</keyword>
<keyword evidence="4 7" id="KW-1133">Transmembrane helix</keyword>
<feature type="domain" description="ABC3 transporter permease C-terminal" evidence="8">
    <location>
        <begin position="245"/>
        <end position="359"/>
    </location>
</feature>
<dbReference type="PANTHER" id="PTHR30572:SF4">
    <property type="entry name" value="ABC TRANSPORTER PERMEASE YTRF"/>
    <property type="match status" value="1"/>
</dbReference>
<feature type="transmembrane region" description="Helical" evidence="7">
    <location>
        <begin position="334"/>
        <end position="356"/>
    </location>
</feature>
<dbReference type="InterPro" id="IPR050250">
    <property type="entry name" value="Macrolide_Exporter_MacB"/>
</dbReference>
<comment type="caution">
    <text evidence="10">The sequence shown here is derived from an EMBL/GenBank/DDBJ whole genome shotgun (WGS) entry which is preliminary data.</text>
</comment>
<keyword evidence="5 7" id="KW-0472">Membrane</keyword>
<evidence type="ECO:0000256" key="7">
    <source>
        <dbReference type="SAM" id="Phobius"/>
    </source>
</evidence>
<protein>
    <submittedName>
        <fullName evidence="10">FtsX-like permease family protein</fullName>
    </submittedName>
</protein>
<dbReference type="Pfam" id="PF12704">
    <property type="entry name" value="MacB_PCD"/>
    <property type="match status" value="1"/>
</dbReference>
<feature type="transmembrane region" description="Helical" evidence="7">
    <location>
        <begin position="717"/>
        <end position="746"/>
    </location>
</feature>
<evidence type="ECO:0000256" key="1">
    <source>
        <dbReference type="ARBA" id="ARBA00004651"/>
    </source>
</evidence>